<dbReference type="eggNOG" id="COG3344">
    <property type="taxonomic scope" value="Bacteria"/>
</dbReference>
<feature type="domain" description="Reverse transcriptase N-terminal" evidence="2">
    <location>
        <begin position="12"/>
        <end position="63"/>
    </location>
</feature>
<feature type="compositionally biased region" description="Basic and acidic residues" evidence="1">
    <location>
        <begin position="91"/>
        <end position="100"/>
    </location>
</feature>
<keyword evidence="4" id="KW-1185">Reference proteome</keyword>
<evidence type="ECO:0000313" key="4">
    <source>
        <dbReference type="Proteomes" id="UP000010367"/>
    </source>
</evidence>
<dbReference type="HOGENOM" id="CLU_1365065_0_0_3"/>
<evidence type="ECO:0000259" key="2">
    <source>
        <dbReference type="Pfam" id="PF13655"/>
    </source>
</evidence>
<gene>
    <name evidence="3" type="ORF">Oscil6304_0834</name>
</gene>
<dbReference type="Pfam" id="PF13655">
    <property type="entry name" value="RVT_N"/>
    <property type="match status" value="1"/>
</dbReference>
<dbReference type="Proteomes" id="UP000010367">
    <property type="component" value="Chromosome"/>
</dbReference>
<accession>K9TEX7</accession>
<dbReference type="EMBL" id="CP003607">
    <property type="protein sequence ID" value="AFY80569.1"/>
    <property type="molecule type" value="Genomic_DNA"/>
</dbReference>
<protein>
    <submittedName>
        <fullName evidence="3">Group II intron maturase family protein</fullName>
    </submittedName>
</protein>
<dbReference type="PATRIC" id="fig|56110.3.peg.1006"/>
<dbReference type="InterPro" id="IPR025960">
    <property type="entry name" value="RVT_N"/>
</dbReference>
<organism evidence="3 4">
    <name type="scientific">Oscillatoria acuminata PCC 6304</name>
    <dbReference type="NCBI Taxonomy" id="56110"/>
    <lineage>
        <taxon>Bacteria</taxon>
        <taxon>Bacillati</taxon>
        <taxon>Cyanobacteriota</taxon>
        <taxon>Cyanophyceae</taxon>
        <taxon>Oscillatoriophycideae</taxon>
        <taxon>Oscillatoriales</taxon>
        <taxon>Oscillatoriaceae</taxon>
        <taxon>Oscillatoria</taxon>
    </lineage>
</organism>
<proteinExistence type="predicted"/>
<dbReference type="KEGG" id="oac:Oscil6304_0834"/>
<feature type="region of interest" description="Disordered" evidence="1">
    <location>
        <begin position="69"/>
        <end position="100"/>
    </location>
</feature>
<feature type="compositionally biased region" description="Polar residues" evidence="1">
    <location>
        <begin position="77"/>
        <end position="89"/>
    </location>
</feature>
<name>K9TEX7_9CYAN</name>
<sequence>MSNTSQSTPVEWNNLNWRKLERAVFKLQNRILRAAQRGDKKAVRKLQKTLARSWSAKCLAIRESLKKVHPYPDRNRSGSQGNCRKSQLQGVEKKLGEKKGDLSVRTAKKIRTCTQQLSRLFKANKTAKLEDLIPKIYTIIQHWRNQNPHPGSAKLLKRIYHDLHQIVMHWGRRRTGSYHRAYHLYGEQLNGRVKRGKQPS</sequence>
<reference evidence="3 4" key="1">
    <citation type="submission" date="2012-06" db="EMBL/GenBank/DDBJ databases">
        <title>Finished chromosome of genome of Oscillatoria acuminata PCC 6304.</title>
        <authorList>
            <consortium name="US DOE Joint Genome Institute"/>
            <person name="Gugger M."/>
            <person name="Coursin T."/>
            <person name="Rippka R."/>
            <person name="Tandeau De Marsac N."/>
            <person name="Huntemann M."/>
            <person name="Wei C.-L."/>
            <person name="Han J."/>
            <person name="Detter J.C."/>
            <person name="Han C."/>
            <person name="Tapia R."/>
            <person name="Davenport K."/>
            <person name="Daligault H."/>
            <person name="Erkkila T."/>
            <person name="Gu W."/>
            <person name="Munk A.C.C."/>
            <person name="Teshima H."/>
            <person name="Xu Y."/>
            <person name="Chain P."/>
            <person name="Chen A."/>
            <person name="Krypides N."/>
            <person name="Mavromatis K."/>
            <person name="Markowitz V."/>
            <person name="Szeto E."/>
            <person name="Ivanova N."/>
            <person name="Mikhailova N."/>
            <person name="Ovchinnikova G."/>
            <person name="Pagani I."/>
            <person name="Pati A."/>
            <person name="Goodwin L."/>
            <person name="Peters L."/>
            <person name="Pitluck S."/>
            <person name="Woyke T."/>
            <person name="Kerfeld C."/>
        </authorList>
    </citation>
    <scope>NUCLEOTIDE SEQUENCE [LARGE SCALE GENOMIC DNA]</scope>
    <source>
        <strain evidence="3 4">PCC 6304</strain>
    </source>
</reference>
<dbReference type="STRING" id="56110.Oscil6304_0834"/>
<dbReference type="AlphaFoldDB" id="K9TEX7"/>
<evidence type="ECO:0000256" key="1">
    <source>
        <dbReference type="SAM" id="MobiDB-lite"/>
    </source>
</evidence>
<evidence type="ECO:0000313" key="3">
    <source>
        <dbReference type="EMBL" id="AFY80569.1"/>
    </source>
</evidence>
<dbReference type="InParanoid" id="K9TEX7"/>